<feature type="compositionally biased region" description="Basic and acidic residues" evidence="1">
    <location>
        <begin position="1074"/>
        <end position="1102"/>
    </location>
</feature>
<feature type="compositionally biased region" description="Basic and acidic residues" evidence="1">
    <location>
        <begin position="1252"/>
        <end position="1276"/>
    </location>
</feature>
<keyword evidence="2" id="KW-0812">Transmembrane</keyword>
<feature type="compositionally biased region" description="Polar residues" evidence="1">
    <location>
        <begin position="1563"/>
        <end position="1573"/>
    </location>
</feature>
<feature type="region of interest" description="Disordered" evidence="1">
    <location>
        <begin position="72"/>
        <end position="104"/>
    </location>
</feature>
<evidence type="ECO:0000256" key="1">
    <source>
        <dbReference type="SAM" id="MobiDB-lite"/>
    </source>
</evidence>
<dbReference type="VEuPathDB" id="ToxoDB:ENH_00012710"/>
<gene>
    <name evidence="4" type="ORF">ENH_00012710</name>
</gene>
<evidence type="ECO:0000256" key="3">
    <source>
        <dbReference type="SAM" id="SignalP"/>
    </source>
</evidence>
<feature type="compositionally biased region" description="Basic and acidic residues" evidence="1">
    <location>
        <begin position="904"/>
        <end position="936"/>
    </location>
</feature>
<reference evidence="4" key="2">
    <citation type="submission" date="2013-10" db="EMBL/GenBank/DDBJ databases">
        <authorList>
            <person name="Aslett M."/>
        </authorList>
    </citation>
    <scope>NUCLEOTIDE SEQUENCE [LARGE SCALE GENOMIC DNA]</scope>
    <source>
        <strain evidence="4">Houghton</strain>
    </source>
</reference>
<feature type="compositionally biased region" description="Basic and acidic residues" evidence="1">
    <location>
        <begin position="1110"/>
        <end position="1123"/>
    </location>
</feature>
<keyword evidence="2" id="KW-1133">Transmembrane helix</keyword>
<dbReference type="OrthoDB" id="10507352at2759"/>
<feature type="compositionally biased region" description="Low complexity" evidence="1">
    <location>
        <begin position="1284"/>
        <end position="1293"/>
    </location>
</feature>
<protein>
    <submittedName>
        <fullName evidence="4">Proteophosphoglycan 5, related</fullName>
    </submittedName>
</protein>
<feature type="compositionally biased region" description="Polar residues" evidence="1">
    <location>
        <begin position="82"/>
        <end position="103"/>
    </location>
</feature>
<feature type="compositionally biased region" description="Basic and acidic residues" evidence="1">
    <location>
        <begin position="1631"/>
        <end position="1652"/>
    </location>
</feature>
<evidence type="ECO:0000313" key="5">
    <source>
        <dbReference type="Proteomes" id="UP000030754"/>
    </source>
</evidence>
<feature type="region of interest" description="Disordered" evidence="1">
    <location>
        <begin position="469"/>
        <end position="560"/>
    </location>
</feature>
<feature type="compositionally biased region" description="Low complexity" evidence="1">
    <location>
        <begin position="534"/>
        <end position="560"/>
    </location>
</feature>
<feature type="compositionally biased region" description="Basic and acidic residues" evidence="1">
    <location>
        <begin position="797"/>
        <end position="822"/>
    </location>
</feature>
<feature type="compositionally biased region" description="Basic and acidic residues" evidence="1">
    <location>
        <begin position="1351"/>
        <end position="1372"/>
    </location>
</feature>
<feature type="compositionally biased region" description="Polar residues" evidence="1">
    <location>
        <begin position="515"/>
        <end position="525"/>
    </location>
</feature>
<feature type="compositionally biased region" description="Basic and acidic residues" evidence="1">
    <location>
        <begin position="1408"/>
        <end position="1421"/>
    </location>
</feature>
<feature type="compositionally biased region" description="Polar residues" evidence="1">
    <location>
        <begin position="708"/>
        <end position="717"/>
    </location>
</feature>
<feature type="region of interest" description="Disordered" evidence="1">
    <location>
        <begin position="755"/>
        <end position="1652"/>
    </location>
</feature>
<feature type="compositionally biased region" description="Basic and acidic residues" evidence="1">
    <location>
        <begin position="1520"/>
        <end position="1551"/>
    </location>
</feature>
<proteinExistence type="predicted"/>
<evidence type="ECO:0000313" key="4">
    <source>
        <dbReference type="EMBL" id="CDJ65744.1"/>
    </source>
</evidence>
<feature type="compositionally biased region" description="Polar residues" evidence="1">
    <location>
        <begin position="637"/>
        <end position="656"/>
    </location>
</feature>
<dbReference type="Proteomes" id="UP000030754">
    <property type="component" value="Unassembled WGS sequence"/>
</dbReference>
<feature type="compositionally biased region" description="Basic and acidic residues" evidence="1">
    <location>
        <begin position="851"/>
        <end position="880"/>
    </location>
</feature>
<dbReference type="GeneID" id="25471456"/>
<feature type="compositionally biased region" description="Basic and acidic residues" evidence="1">
    <location>
        <begin position="761"/>
        <end position="787"/>
    </location>
</feature>
<feature type="compositionally biased region" description="Basic and acidic residues" evidence="1">
    <location>
        <begin position="1016"/>
        <end position="1051"/>
    </location>
</feature>
<feature type="chain" id="PRO_5004675411" evidence="3">
    <location>
        <begin position="41"/>
        <end position="1652"/>
    </location>
</feature>
<feature type="compositionally biased region" description="Basic and acidic residues" evidence="1">
    <location>
        <begin position="695"/>
        <end position="707"/>
    </location>
</feature>
<feature type="compositionally biased region" description="Basic and acidic residues" evidence="1">
    <location>
        <begin position="1196"/>
        <end position="1215"/>
    </location>
</feature>
<accession>U6MTG1</accession>
<feature type="signal peptide" evidence="3">
    <location>
        <begin position="1"/>
        <end position="40"/>
    </location>
</feature>
<dbReference type="EMBL" id="HG723282">
    <property type="protein sequence ID" value="CDJ65744.1"/>
    <property type="molecule type" value="Genomic_DNA"/>
</dbReference>
<feature type="region of interest" description="Disordered" evidence="1">
    <location>
        <begin position="608"/>
        <end position="724"/>
    </location>
</feature>
<keyword evidence="3" id="KW-0732">Signal</keyword>
<feature type="compositionally biased region" description="Basic and acidic residues" evidence="1">
    <location>
        <begin position="960"/>
        <end position="990"/>
    </location>
</feature>
<feature type="compositionally biased region" description="Basic and acidic residues" evidence="1">
    <location>
        <begin position="1576"/>
        <end position="1594"/>
    </location>
</feature>
<dbReference type="RefSeq" id="XP_013434211.1">
    <property type="nucleotide sequence ID" value="XM_013578757.1"/>
</dbReference>
<name>U6MTG1_9EIME</name>
<feature type="compositionally biased region" description="Basic residues" evidence="1">
    <location>
        <begin position="840"/>
        <end position="850"/>
    </location>
</feature>
<reference evidence="4" key="1">
    <citation type="submission" date="2013-10" db="EMBL/GenBank/DDBJ databases">
        <title>Genomic analysis of the causative agents of coccidiosis in chickens.</title>
        <authorList>
            <person name="Reid A.J."/>
            <person name="Blake D."/>
            <person name="Billington K."/>
            <person name="Browne H."/>
            <person name="Dunn M."/>
            <person name="Hung S."/>
            <person name="Kawahara F."/>
            <person name="Miranda-Saavedra D."/>
            <person name="Mourier T."/>
            <person name="Nagra H."/>
            <person name="Otto T.D."/>
            <person name="Rawlings N."/>
            <person name="Sanchez A."/>
            <person name="Sanders M."/>
            <person name="Subramaniam C."/>
            <person name="Tay Y."/>
            <person name="Dear P."/>
            <person name="Doerig C."/>
            <person name="Gruber A."/>
            <person name="Parkinson J."/>
            <person name="Shirley M."/>
            <person name="Wan K.L."/>
            <person name="Berriman M."/>
            <person name="Tomley F."/>
            <person name="Pain A."/>
        </authorList>
    </citation>
    <scope>NUCLEOTIDE SEQUENCE [LARGE SCALE GENOMIC DNA]</scope>
    <source>
        <strain evidence="4">Houghton</strain>
    </source>
</reference>
<keyword evidence="2" id="KW-0472">Membrane</keyword>
<feature type="transmembrane region" description="Helical" evidence="2">
    <location>
        <begin position="131"/>
        <end position="153"/>
    </location>
</feature>
<organism evidence="4 5">
    <name type="scientific">Eimeria necatrix</name>
    <dbReference type="NCBI Taxonomy" id="51315"/>
    <lineage>
        <taxon>Eukaryota</taxon>
        <taxon>Sar</taxon>
        <taxon>Alveolata</taxon>
        <taxon>Apicomplexa</taxon>
        <taxon>Conoidasida</taxon>
        <taxon>Coccidia</taxon>
        <taxon>Eucoccidiorida</taxon>
        <taxon>Eimeriorina</taxon>
        <taxon>Eimeriidae</taxon>
        <taxon>Eimeria</taxon>
    </lineage>
</organism>
<evidence type="ECO:0000256" key="2">
    <source>
        <dbReference type="SAM" id="Phobius"/>
    </source>
</evidence>
<feature type="compositionally biased region" description="Basic and acidic residues" evidence="1">
    <location>
        <begin position="1130"/>
        <end position="1144"/>
    </location>
</feature>
<keyword evidence="5" id="KW-1185">Reference proteome</keyword>
<sequence>MNSPDYRFTSGLTSYPVAYGSRRYLSRGFCLLCLLTLCTASPKSAAAVHKTTPLCDVAPVTTATAAALPPSLSTEGNEVNWKHSSSSTSIENGDGCTTSNTKGSPPALKCGDSLAMSNSLVSPRRSSSLPVFLKVSVLVAAVIGTAAVVFLVLRCSQERRLHLSQGHNPRAISDLGNEGEGPSTRITACVNLRDEQEAKNTQEHHGELSEHQVRRRARSLFREALELCDTGSKLLPLLGGGDYLKGISLIVGLTAAELASVGYVLPDVLDGGWSATVDAIAREGRLATSGVSRTGTYGNTVRKIRRFVKFLANIHRRRPKIDATQKVRSDLLFTSITVAREAISQSKQALDMLTPWSMQNLSVQALGRAKGRDRLFKADSGGIVPRKVSEALLRFLGRVRRARITTLRNHPAFGRLINRFGRRLFYPALSEEERLALAQSTPVVVPLSVQLRELNDISGESREILAQKHEDALAGRRSITPSDSDGSTSDSQERTSQSQHGNGAEGAVEGKEIQPSETCELQSMRTDLHSQEGSSTSFPSTASSLESLAPPQSSSSDAASAFSLENAQNPEIYAGQQFVRQIYAALHQLLLRSSGAYAGSAPGLHPGSFMAGAPPETMMPKGPRRSALPSHARASERSLSLSYTESPRASAKTANPSVARGQESYGSAHGKYLPGGPWRHFSRDHTDPSGIYAEATRDDSLRPHTGDRTGTQPTQYSKGAHGESAIEAHSRTFIWVHSEPSDTYGELSRRASRYSSWRPWGGDHKGTEPTEYSEEAHGESAKGDHSRPFRWVYSEPSDTHEDASTRDSRDASWRPRRYDRTGTEPTEYSDGAHGESAKGAHLRPLKRVHREHSDTYEEAGRRESREAYWRPRRDDRRGTEPTEYSDGAHGESATGAHSRPFRWVHREPSDTYKEASRRESREAYWRPRRDDRRGTEPTEYSGGAHGVSSTGAHSRPFRWVHSELSDTDEEASRRESRDASWRPRRGDRTGTKPTEYSDGAHGESAKGAHSRPFRWIHREPSDTYKEAGRRESREAYWRPRRDDRRGNERTEYSGGAHGESATGAHSRPLKRAHREPSDAYEEASRRESRDVSWRPRRGDRTGNEPTEYSDGAHGESATGDHSRPFKRARREPLGTHGEASRRASSDASWRPRRGDSTGTEPTEYSERAPGESAAGASSKPSKMARRETSDTYGEVSRQESREAYWRPRRVDHTETEPTEYSEGPPGGPATGAQSKPFRWALREPSDIYGEGSRSESRDASWRPWRDDRTGNDHTEYFEGAPRQSASEASSSHSKLAPREPSDTYGEVSRSESRNASWRPWRGDRTETYPPDYSGGPRGETATGASSSPSEMARREPSDTYGEESRRESRDGSWRPWRGDSPGSHPTEYFEGAPGESASAPHPKPSKMARREASDKYEEASRRASRFTSWRPWRDDRTGTDPTEYSEGAHGETATGVSSSPFKMDSRAPSGTHGEGIRRESSNASWKPRSGDRTGTEPTQYSEGAPGETATGASSNPSKMARREPSDTHGEGSRRESRDAPWRPWRVDRTETEPTEYSEWPRGENTTGASSNISKLARRESSDIHGEASRRESRDGSWLTWRGDPTGTDSREYSEGAPGDSATGASSNPSEMARREPSDTHGEGTRSESRDAS</sequence>